<evidence type="ECO:0000256" key="1">
    <source>
        <dbReference type="SAM" id="Coils"/>
    </source>
</evidence>
<keyword evidence="1" id="KW-0175">Coiled coil</keyword>
<accession>A0A1X8VJL1</accession>
<keyword evidence="3" id="KW-0496">Mitochondrion</keyword>
<sequence>MVILFFYLMNYLIHLSWYMIWAKIKGLKVWISIKTGFSNNKPPKNPKNTNIPIFTQKEIKKKASDMKQKLLKLQNDKLNNNDLSNVCSEPTATKSISHSRKWEHNIIIEKRQDLSLNDQLDKVQSEIQAYNNQKKKFKQSINNIKKGKEKFYPDESKYLWKDYIEVIKSLNINLKSIKKNLKKQGAAVTQRSKK</sequence>
<dbReference type="RefSeq" id="YP_009364344.1">
    <property type="nucleotide sequence ID" value="NC_034659.1"/>
</dbReference>
<keyword evidence="2" id="KW-0472">Membrane</keyword>
<evidence type="ECO:0000256" key="2">
    <source>
        <dbReference type="SAM" id="Phobius"/>
    </source>
</evidence>
<feature type="coiled-coil region" evidence="1">
    <location>
        <begin position="113"/>
        <end position="140"/>
    </location>
</feature>
<keyword evidence="2" id="KW-0812">Transmembrane</keyword>
<keyword evidence="2" id="KW-1133">Transmembrane helix</keyword>
<organism evidence="3">
    <name type="scientific">Ophiocordyceps sinensis</name>
    <dbReference type="NCBI Taxonomy" id="72228"/>
    <lineage>
        <taxon>Eukaryota</taxon>
        <taxon>Fungi</taxon>
        <taxon>Dikarya</taxon>
        <taxon>Ascomycota</taxon>
        <taxon>Pezizomycotina</taxon>
        <taxon>Sordariomycetes</taxon>
        <taxon>Hypocreomycetidae</taxon>
        <taxon>Hypocreales</taxon>
        <taxon>Ophiocordycipitaceae</taxon>
        <taxon>Ophiocordyceps</taxon>
    </lineage>
</organism>
<dbReference type="EMBL" id="KY622006">
    <property type="protein sequence ID" value="ARF03385.1"/>
    <property type="molecule type" value="Genomic_DNA"/>
</dbReference>
<evidence type="ECO:0000313" key="3">
    <source>
        <dbReference type="EMBL" id="ARF03385.1"/>
    </source>
</evidence>
<name>A0A1X8VJL1_9HYPO</name>
<dbReference type="GeneID" id="32888762"/>
<reference evidence="3" key="1">
    <citation type="submission" date="2017-02" db="EMBL/GenBank/DDBJ databases">
        <title>SMRT sequencing of the wild medicinal fungus Ophiocordyceps sinensis mitochondrial genome reveals phylogenetic relationship and depicts a genome-wide modification map.</title>
        <authorList>
            <person name="Liu D."/>
            <person name="Kang X."/>
            <person name="Hu L."/>
        </authorList>
    </citation>
    <scope>NUCLEOTIDE SEQUENCE</scope>
</reference>
<feature type="transmembrane region" description="Helical" evidence="2">
    <location>
        <begin position="6"/>
        <end position="24"/>
    </location>
</feature>
<geneLocation type="mitochondrion" evidence="3"/>
<protein>
    <submittedName>
        <fullName evidence="3">Uncharacterized protein</fullName>
    </submittedName>
</protein>
<gene>
    <name evidence="3" type="primary">orf194</name>
</gene>
<dbReference type="AlphaFoldDB" id="A0A1X8VJL1"/>
<proteinExistence type="predicted"/>